<accession>A0A1M5IMQ5</accession>
<evidence type="ECO:0000313" key="3">
    <source>
        <dbReference type="Proteomes" id="UP000184532"/>
    </source>
</evidence>
<feature type="domain" description="Outer membrane protein beta-barrel" evidence="1">
    <location>
        <begin position="380"/>
        <end position="756"/>
    </location>
</feature>
<dbReference type="OrthoDB" id="8764943at2"/>
<proteinExistence type="predicted"/>
<protein>
    <submittedName>
        <fullName evidence="2">Outer membrane receptor proteins, mostly Fe transport</fullName>
    </submittedName>
</protein>
<dbReference type="RefSeq" id="WP_084732524.1">
    <property type="nucleotide sequence ID" value="NZ_FQWL01000001.1"/>
</dbReference>
<dbReference type="Pfam" id="PF13620">
    <property type="entry name" value="CarboxypepD_reg"/>
    <property type="match status" value="1"/>
</dbReference>
<dbReference type="InterPro" id="IPR037066">
    <property type="entry name" value="Plug_dom_sf"/>
</dbReference>
<dbReference type="Pfam" id="PF14905">
    <property type="entry name" value="OMP_b-brl_3"/>
    <property type="match status" value="1"/>
</dbReference>
<dbReference type="InterPro" id="IPR041700">
    <property type="entry name" value="OMP_b-brl_3"/>
</dbReference>
<dbReference type="InterPro" id="IPR008969">
    <property type="entry name" value="CarboxyPept-like_regulatory"/>
</dbReference>
<dbReference type="EMBL" id="FQWL01000001">
    <property type="protein sequence ID" value="SHG29329.1"/>
    <property type="molecule type" value="Genomic_DNA"/>
</dbReference>
<dbReference type="STRING" id="570519.SAMN04488116_0800"/>
<reference evidence="3" key="1">
    <citation type="submission" date="2016-11" db="EMBL/GenBank/DDBJ databases">
        <authorList>
            <person name="Varghese N."/>
            <person name="Submissions S."/>
        </authorList>
    </citation>
    <scope>NUCLEOTIDE SEQUENCE [LARGE SCALE GENOMIC DNA]</scope>
    <source>
        <strain evidence="3">DSM 22638</strain>
    </source>
</reference>
<evidence type="ECO:0000259" key="1">
    <source>
        <dbReference type="Pfam" id="PF14905"/>
    </source>
</evidence>
<evidence type="ECO:0000313" key="2">
    <source>
        <dbReference type="EMBL" id="SHG29329.1"/>
    </source>
</evidence>
<dbReference type="PANTHER" id="PTHR40980">
    <property type="entry name" value="PLUG DOMAIN-CONTAINING PROTEIN"/>
    <property type="match status" value="1"/>
</dbReference>
<dbReference type="Proteomes" id="UP000184532">
    <property type="component" value="Unassembled WGS sequence"/>
</dbReference>
<dbReference type="AlphaFoldDB" id="A0A1M5IMQ5"/>
<organism evidence="2 3">
    <name type="scientific">Flagellimonas flava</name>
    <dbReference type="NCBI Taxonomy" id="570519"/>
    <lineage>
        <taxon>Bacteria</taxon>
        <taxon>Pseudomonadati</taxon>
        <taxon>Bacteroidota</taxon>
        <taxon>Flavobacteriia</taxon>
        <taxon>Flavobacteriales</taxon>
        <taxon>Flavobacteriaceae</taxon>
        <taxon>Flagellimonas</taxon>
    </lineage>
</organism>
<dbReference type="PANTHER" id="PTHR40980:SF4">
    <property type="entry name" value="TONB-DEPENDENT RECEPTOR-LIKE BETA-BARREL DOMAIN-CONTAINING PROTEIN"/>
    <property type="match status" value="1"/>
</dbReference>
<keyword evidence="3" id="KW-1185">Reference proteome</keyword>
<gene>
    <name evidence="2" type="ORF">SAMN04488116_0800</name>
</gene>
<sequence>MQRIQILFLIGFLGIHGMYSQLSGSITDEQGTAIAYANVLLLRQTDQEILTGGTSDESGHFRLDQPQPGQYILRVSLLSYENWESEPFEVVSNSKERTFPPVTLAESVTQLDGVSITAQRKLIQRTPEGNVINVQQSILTKGSSALQLLERSPGVILDQRNNSFSLNGRSGTLILINGKTQRIPTEDLIALLNGMSADSIEKIELLTNPSARYDVDGNAGIINIVLAKNENTGLRGSFGANLGYGEGLKEGHNFSLTYGGERGSLFASYNFLYDDTFSGWIAKGVSDIPVLGGNTSIEFKSDRFEINRSHNTNLGYEHQLSEHSILGGGLLYNHSRPKQRIQNRGLYEFQVNPFLEAQIELNGAGRWSNINPSLFFESANEKRSFQIGADFIGYRSKTPNQVRSDYFDREGLPFDPENEIYNRGNRGLNETDINIGVLKFDYQKQLSEAVSLEGGIKASLSETINDARIEIQQGDVFISDERFISTIENREKIGAIYGIAAFLPNTKTDVQLGLRYEYWDQAFDDSSLDRSFGKLFPSVFLTRSFSDTTSLNLVYNKRITRPNYSDLASYLSYNGPTSVFSGNPQLLPAITDNVSLTYNNKGFNISLMATNEQNPIARFQITRNDLSNIAVIAPVNLDYQRSVDMQTNLPIRLSHWWNLNLNGTIGVRNFKLLHTVGQVAHSYFHYNFNGNQTMLLPGDFSFELSGWYTSEHFNGSIRIDGFGALNAGIKKDFANGSSLQFAVTDIFQSVDIRSRIGVLDEEVYGDVFTVDYSPESGFSRIYRISFTYPFGNSKVKKGKTRSGASTEKSRI</sequence>
<dbReference type="SUPFAM" id="SSF49464">
    <property type="entry name" value="Carboxypeptidase regulatory domain-like"/>
    <property type="match status" value="1"/>
</dbReference>
<keyword evidence="2" id="KW-0675">Receptor</keyword>
<dbReference type="Gene3D" id="2.60.40.1120">
    <property type="entry name" value="Carboxypeptidase-like, regulatory domain"/>
    <property type="match status" value="1"/>
</dbReference>
<dbReference type="SUPFAM" id="SSF56935">
    <property type="entry name" value="Porins"/>
    <property type="match status" value="1"/>
</dbReference>
<dbReference type="Gene3D" id="2.170.130.10">
    <property type="entry name" value="TonB-dependent receptor, plug domain"/>
    <property type="match status" value="1"/>
</dbReference>
<name>A0A1M5IMQ5_9FLAO</name>